<evidence type="ECO:0000259" key="7">
    <source>
        <dbReference type="PROSITE" id="PS51900"/>
    </source>
</evidence>
<dbReference type="InterPro" id="IPR013762">
    <property type="entry name" value="Integrase-like_cat_sf"/>
</dbReference>
<evidence type="ECO:0000256" key="2">
    <source>
        <dbReference type="ARBA" id="ARBA00023125"/>
    </source>
</evidence>
<dbReference type="InterPro" id="IPR050090">
    <property type="entry name" value="Tyrosine_recombinase_XerCD"/>
</dbReference>
<feature type="domain" description="Core-binding (CB)" evidence="7">
    <location>
        <begin position="76"/>
        <end position="218"/>
    </location>
</feature>
<feature type="domain" description="Tyr recombinase" evidence="6">
    <location>
        <begin position="239"/>
        <end position="437"/>
    </location>
</feature>
<dbReference type="AlphaFoldDB" id="A0A543DP65"/>
<dbReference type="EMBL" id="VFPA01000002">
    <property type="protein sequence ID" value="TQM11130.1"/>
    <property type="molecule type" value="Genomic_DNA"/>
</dbReference>
<keyword evidence="1" id="KW-0229">DNA integration</keyword>
<dbReference type="GO" id="GO:0003677">
    <property type="term" value="F:DNA binding"/>
    <property type="evidence" value="ECO:0007669"/>
    <property type="project" value="UniProtKB-UniRule"/>
</dbReference>
<proteinExistence type="predicted"/>
<reference evidence="8 9" key="1">
    <citation type="submission" date="2019-06" db="EMBL/GenBank/DDBJ databases">
        <title>Sequencing the genomes of 1000 actinobacteria strains.</title>
        <authorList>
            <person name="Klenk H.-P."/>
        </authorList>
    </citation>
    <scope>NUCLEOTIDE SEQUENCE [LARGE SCALE GENOMIC DNA]</scope>
    <source>
        <strain evidence="8 9">DSM 45301</strain>
    </source>
</reference>
<protein>
    <submittedName>
        <fullName evidence="8">Site-specific recombinase XerD</fullName>
    </submittedName>
</protein>
<gene>
    <name evidence="8" type="ORF">FB558_3682</name>
</gene>
<accession>A0A543DP65</accession>
<organism evidence="8 9">
    <name type="scientific">Pseudonocardia kunmingensis</name>
    <dbReference type="NCBI Taxonomy" id="630975"/>
    <lineage>
        <taxon>Bacteria</taxon>
        <taxon>Bacillati</taxon>
        <taxon>Actinomycetota</taxon>
        <taxon>Actinomycetes</taxon>
        <taxon>Pseudonocardiales</taxon>
        <taxon>Pseudonocardiaceae</taxon>
        <taxon>Pseudonocardia</taxon>
    </lineage>
</organism>
<evidence type="ECO:0000256" key="4">
    <source>
        <dbReference type="PROSITE-ProRule" id="PRU01248"/>
    </source>
</evidence>
<feature type="region of interest" description="Disordered" evidence="5">
    <location>
        <begin position="444"/>
        <end position="465"/>
    </location>
</feature>
<keyword evidence="9" id="KW-1185">Reference proteome</keyword>
<evidence type="ECO:0000256" key="1">
    <source>
        <dbReference type="ARBA" id="ARBA00022908"/>
    </source>
</evidence>
<evidence type="ECO:0000256" key="5">
    <source>
        <dbReference type="SAM" id="MobiDB-lite"/>
    </source>
</evidence>
<keyword evidence="3" id="KW-0233">DNA recombination</keyword>
<sequence>MTTGRKKKRTRRGISGTVYPRGRKWAYLIDLGPDALTGDRRRDSRSGFLTEDEAWEALAEANAKLRASTYTKNSPRTVQQFLDEWLAASKISVKPTTHSNYSSYAKYYVIPIIGGRKLQDVSTETINRLYTHLLENGRTGSDTNVTMYELWRAGVAAGREPTPRELASAAGITYSAGVRARQRFRAGRLPNARANGGLEPRSVQSIHIMLNRAFADAVTWKYIDANPVKHAARIRRSRREHNVWTPDQLRQFLATARSDRYFAMWMMFATTGIRRSEAAGALVKRLDLSARTLTVFETRVVAAGKAQTSDGKSERSRRMLALDERTAAELAARLRTLDAERAAFGDDYGGDGLLFCWPDGRPIHPDTITEQFNRLVDRAGLLPIRLHDVRHTYATMALRAGVNPKIVSERLGHATVAFTLDTYTDDVPELHHAAAEAVSSLFLESVTEEPATRPEDAERDEDDRS</sequence>
<dbReference type="OrthoDB" id="4326943at2"/>
<dbReference type="Gene3D" id="1.10.150.130">
    <property type="match status" value="1"/>
</dbReference>
<dbReference type="GO" id="GO:0015074">
    <property type="term" value="P:DNA integration"/>
    <property type="evidence" value="ECO:0007669"/>
    <property type="project" value="UniProtKB-KW"/>
</dbReference>
<dbReference type="InterPro" id="IPR028259">
    <property type="entry name" value="AP2-like_int_N"/>
</dbReference>
<dbReference type="Pfam" id="PF00589">
    <property type="entry name" value="Phage_integrase"/>
    <property type="match status" value="1"/>
</dbReference>
<feature type="compositionally biased region" description="Basic and acidic residues" evidence="5">
    <location>
        <begin position="450"/>
        <end position="465"/>
    </location>
</feature>
<keyword evidence="2 4" id="KW-0238">DNA-binding</keyword>
<dbReference type="PROSITE" id="PS51900">
    <property type="entry name" value="CB"/>
    <property type="match status" value="1"/>
</dbReference>
<dbReference type="InterPro" id="IPR002104">
    <property type="entry name" value="Integrase_catalytic"/>
</dbReference>
<dbReference type="PROSITE" id="PS51898">
    <property type="entry name" value="TYR_RECOMBINASE"/>
    <property type="match status" value="1"/>
</dbReference>
<dbReference type="PANTHER" id="PTHR30349:SF91">
    <property type="entry name" value="INTA PROTEIN"/>
    <property type="match status" value="1"/>
</dbReference>
<dbReference type="PANTHER" id="PTHR30349">
    <property type="entry name" value="PHAGE INTEGRASE-RELATED"/>
    <property type="match status" value="1"/>
</dbReference>
<evidence type="ECO:0000259" key="6">
    <source>
        <dbReference type="PROSITE" id="PS51898"/>
    </source>
</evidence>
<evidence type="ECO:0000256" key="3">
    <source>
        <dbReference type="ARBA" id="ARBA00023172"/>
    </source>
</evidence>
<dbReference type="Gene3D" id="1.10.443.10">
    <property type="entry name" value="Intergrase catalytic core"/>
    <property type="match status" value="1"/>
</dbReference>
<evidence type="ECO:0000313" key="9">
    <source>
        <dbReference type="Proteomes" id="UP000315677"/>
    </source>
</evidence>
<name>A0A543DP65_9PSEU</name>
<dbReference type="InterPro" id="IPR010998">
    <property type="entry name" value="Integrase_recombinase_N"/>
</dbReference>
<dbReference type="Pfam" id="PF14657">
    <property type="entry name" value="Arm-DNA-bind_4"/>
    <property type="match status" value="1"/>
</dbReference>
<dbReference type="InterPro" id="IPR004107">
    <property type="entry name" value="Integrase_SAM-like_N"/>
</dbReference>
<dbReference type="SUPFAM" id="SSF56349">
    <property type="entry name" value="DNA breaking-rejoining enzymes"/>
    <property type="match status" value="1"/>
</dbReference>
<dbReference type="Pfam" id="PF14659">
    <property type="entry name" value="Phage_int_SAM_3"/>
    <property type="match status" value="1"/>
</dbReference>
<dbReference type="CDD" id="cd01189">
    <property type="entry name" value="INT_ICEBs1_C_like"/>
    <property type="match status" value="1"/>
</dbReference>
<dbReference type="Proteomes" id="UP000315677">
    <property type="component" value="Unassembled WGS sequence"/>
</dbReference>
<dbReference type="InterPro" id="IPR011010">
    <property type="entry name" value="DNA_brk_join_enz"/>
</dbReference>
<evidence type="ECO:0000313" key="8">
    <source>
        <dbReference type="EMBL" id="TQM11130.1"/>
    </source>
</evidence>
<comment type="caution">
    <text evidence="8">The sequence shown here is derived from an EMBL/GenBank/DDBJ whole genome shotgun (WGS) entry which is preliminary data.</text>
</comment>
<dbReference type="RefSeq" id="WP_142055021.1">
    <property type="nucleotide sequence ID" value="NZ_VFPA01000002.1"/>
</dbReference>
<dbReference type="InterPro" id="IPR044068">
    <property type="entry name" value="CB"/>
</dbReference>
<dbReference type="GO" id="GO:0006310">
    <property type="term" value="P:DNA recombination"/>
    <property type="evidence" value="ECO:0007669"/>
    <property type="project" value="UniProtKB-KW"/>
</dbReference>